<name>A0A1L7XWI5_9HELO</name>
<feature type="transmembrane region" description="Helical" evidence="1">
    <location>
        <begin position="452"/>
        <end position="475"/>
    </location>
</feature>
<dbReference type="Proteomes" id="UP000184330">
    <property type="component" value="Unassembled WGS sequence"/>
</dbReference>
<protein>
    <submittedName>
        <fullName evidence="2">Uncharacterized protein</fullName>
    </submittedName>
</protein>
<evidence type="ECO:0000256" key="1">
    <source>
        <dbReference type="SAM" id="Phobius"/>
    </source>
</evidence>
<dbReference type="OrthoDB" id="2830640at2759"/>
<dbReference type="STRING" id="576137.A0A1L7XWI5"/>
<sequence>MFKAHRDELLDIARFYANEAVTSDIYVLEAWKYQGVDTCDESNFRHIVIEDGQVQDWLDQKDEFAVFSSPTAHAVLEGSIRLLFCDRTDYRPPGFGMSKESYLAVERDLHLPNSTLESIFSYQGSYSKHLTPASDDSSEGRRLCLTMKVAQKMPIANYALSMSYDPVTKITTALIHGSYLHTVLPTMRNSLWHQPLGRTPTARHLDYAHLRLPNDPFEITQSSQIIAHLKSCVEQWTHPLFLPILLVYNYRIRSHLFAWDLDDQVVDLERQTGVVFAGRTVRTKETSVLPESIPREKIRDLTKYMHTLMAEIIFFERVVEWTSDCNDWLESVADELYQLKVEKDSEILEMIQFMRSDAKNFKGLVRALKERVQSQINVLYSYIAQIDNSINAKIAVSSARDSSAMKTLALITTVFLPGTYVATLFSMLMFTWSSSTSSPSSSSDPIVSPKFWIYWAVTIPLTLLTMLIWRIWWVWQERIYEKESRQASGETKDLPLEEED</sequence>
<organism evidence="2 3">
    <name type="scientific">Phialocephala subalpina</name>
    <dbReference type="NCBI Taxonomy" id="576137"/>
    <lineage>
        <taxon>Eukaryota</taxon>
        <taxon>Fungi</taxon>
        <taxon>Dikarya</taxon>
        <taxon>Ascomycota</taxon>
        <taxon>Pezizomycotina</taxon>
        <taxon>Leotiomycetes</taxon>
        <taxon>Helotiales</taxon>
        <taxon>Mollisiaceae</taxon>
        <taxon>Phialocephala</taxon>
        <taxon>Phialocephala fortinii species complex</taxon>
    </lineage>
</organism>
<feature type="transmembrane region" description="Helical" evidence="1">
    <location>
        <begin position="408"/>
        <end position="432"/>
    </location>
</feature>
<reference evidence="2 3" key="1">
    <citation type="submission" date="2016-03" db="EMBL/GenBank/DDBJ databases">
        <authorList>
            <person name="Ploux O."/>
        </authorList>
    </citation>
    <scope>NUCLEOTIDE SEQUENCE [LARGE SCALE GENOMIC DNA]</scope>
    <source>
        <strain evidence="2 3">UAMH 11012</strain>
    </source>
</reference>
<keyword evidence="1" id="KW-0812">Transmembrane</keyword>
<evidence type="ECO:0000313" key="3">
    <source>
        <dbReference type="Proteomes" id="UP000184330"/>
    </source>
</evidence>
<accession>A0A1L7XWI5</accession>
<dbReference type="Gene3D" id="1.20.58.340">
    <property type="entry name" value="Magnesium transport protein CorA, transmembrane region"/>
    <property type="match status" value="1"/>
</dbReference>
<dbReference type="AlphaFoldDB" id="A0A1L7XWI5"/>
<keyword evidence="1" id="KW-0472">Membrane</keyword>
<dbReference type="EMBL" id="FJOG01000069">
    <property type="protein sequence ID" value="CZR69349.1"/>
    <property type="molecule type" value="Genomic_DNA"/>
</dbReference>
<evidence type="ECO:0000313" key="2">
    <source>
        <dbReference type="EMBL" id="CZR69349.1"/>
    </source>
</evidence>
<proteinExistence type="predicted"/>
<keyword evidence="1" id="KW-1133">Transmembrane helix</keyword>
<keyword evidence="3" id="KW-1185">Reference proteome</keyword>
<gene>
    <name evidence="2" type="ORF">PAC_19249</name>
</gene>